<gene>
    <name evidence="2" type="ORF">BDV29DRAFT_177156</name>
</gene>
<reference evidence="2 3" key="1">
    <citation type="submission" date="2019-04" db="EMBL/GenBank/DDBJ databases">
        <title>Friends and foes A comparative genomics study of 23 Aspergillus species from section Flavi.</title>
        <authorList>
            <consortium name="DOE Joint Genome Institute"/>
            <person name="Kjaerbolling I."/>
            <person name="Vesth T."/>
            <person name="Frisvad J.C."/>
            <person name="Nybo J.L."/>
            <person name="Theobald S."/>
            <person name="Kildgaard S."/>
            <person name="Isbrandt T."/>
            <person name="Kuo A."/>
            <person name="Sato A."/>
            <person name="Lyhne E.K."/>
            <person name="Kogle M.E."/>
            <person name="Wiebenga A."/>
            <person name="Kun R.S."/>
            <person name="Lubbers R.J."/>
            <person name="Makela M.R."/>
            <person name="Barry K."/>
            <person name="Chovatia M."/>
            <person name="Clum A."/>
            <person name="Daum C."/>
            <person name="Haridas S."/>
            <person name="He G."/>
            <person name="LaButti K."/>
            <person name="Lipzen A."/>
            <person name="Mondo S."/>
            <person name="Riley R."/>
            <person name="Salamov A."/>
            <person name="Simmons B.A."/>
            <person name="Magnuson J.K."/>
            <person name="Henrissat B."/>
            <person name="Mortensen U.H."/>
            <person name="Larsen T.O."/>
            <person name="Devries R.P."/>
            <person name="Grigoriev I.V."/>
            <person name="Machida M."/>
            <person name="Baker S.E."/>
            <person name="Andersen M.R."/>
        </authorList>
    </citation>
    <scope>NUCLEOTIDE SEQUENCE [LARGE SCALE GENOMIC DNA]</scope>
    <source>
        <strain evidence="2 3">CBS 151.66</strain>
    </source>
</reference>
<accession>A0A5N5WXV9</accession>
<keyword evidence="3" id="KW-1185">Reference proteome</keyword>
<keyword evidence="1" id="KW-0812">Transmembrane</keyword>
<keyword evidence="1" id="KW-1133">Transmembrane helix</keyword>
<keyword evidence="1" id="KW-0472">Membrane</keyword>
<organism evidence="2 3">
    <name type="scientific">Aspergillus leporis</name>
    <dbReference type="NCBI Taxonomy" id="41062"/>
    <lineage>
        <taxon>Eukaryota</taxon>
        <taxon>Fungi</taxon>
        <taxon>Dikarya</taxon>
        <taxon>Ascomycota</taxon>
        <taxon>Pezizomycotina</taxon>
        <taxon>Eurotiomycetes</taxon>
        <taxon>Eurotiomycetidae</taxon>
        <taxon>Eurotiales</taxon>
        <taxon>Aspergillaceae</taxon>
        <taxon>Aspergillus</taxon>
        <taxon>Aspergillus subgen. Circumdati</taxon>
    </lineage>
</organism>
<evidence type="ECO:0000313" key="2">
    <source>
        <dbReference type="EMBL" id="KAB8072587.1"/>
    </source>
</evidence>
<name>A0A5N5WXV9_9EURO</name>
<dbReference type="AlphaFoldDB" id="A0A5N5WXV9"/>
<evidence type="ECO:0000256" key="1">
    <source>
        <dbReference type="SAM" id="Phobius"/>
    </source>
</evidence>
<dbReference type="Proteomes" id="UP000326565">
    <property type="component" value="Unassembled WGS sequence"/>
</dbReference>
<feature type="transmembrane region" description="Helical" evidence="1">
    <location>
        <begin position="19"/>
        <end position="46"/>
    </location>
</feature>
<sequence length="82" mass="9239">MKQDQHTHIGQDFFSLSLSLSYCCTISMGSNCLYASYLIIVCIINLGTKVPRRASKTIDWSCATFQEKSKIAYLGVKPKTRK</sequence>
<dbReference type="EMBL" id="ML732244">
    <property type="protein sequence ID" value="KAB8072587.1"/>
    <property type="molecule type" value="Genomic_DNA"/>
</dbReference>
<proteinExistence type="predicted"/>
<protein>
    <submittedName>
        <fullName evidence="2">Uncharacterized protein</fullName>
    </submittedName>
</protein>
<evidence type="ECO:0000313" key="3">
    <source>
        <dbReference type="Proteomes" id="UP000326565"/>
    </source>
</evidence>